<keyword evidence="2" id="KW-1185">Reference proteome</keyword>
<organism evidence="1 2">
    <name type="scientific">Parapedobacter composti</name>
    <dbReference type="NCBI Taxonomy" id="623281"/>
    <lineage>
        <taxon>Bacteria</taxon>
        <taxon>Pseudomonadati</taxon>
        <taxon>Bacteroidota</taxon>
        <taxon>Sphingobacteriia</taxon>
        <taxon>Sphingobacteriales</taxon>
        <taxon>Sphingobacteriaceae</taxon>
        <taxon>Parapedobacter</taxon>
    </lineage>
</organism>
<gene>
    <name evidence="1" type="ORF">SAMN05421747_1336</name>
</gene>
<dbReference type="Proteomes" id="UP000199577">
    <property type="component" value="Unassembled WGS sequence"/>
</dbReference>
<dbReference type="STRING" id="623281.SAMN05421747_1336"/>
<dbReference type="EMBL" id="FOLL01000033">
    <property type="protein sequence ID" value="SFC83135.1"/>
    <property type="molecule type" value="Genomic_DNA"/>
</dbReference>
<evidence type="ECO:0000313" key="2">
    <source>
        <dbReference type="Proteomes" id="UP000199577"/>
    </source>
</evidence>
<reference evidence="1 2" key="1">
    <citation type="submission" date="2016-10" db="EMBL/GenBank/DDBJ databases">
        <authorList>
            <person name="de Groot N.N."/>
        </authorList>
    </citation>
    <scope>NUCLEOTIDE SEQUENCE [LARGE SCALE GENOMIC DNA]</scope>
    <source>
        <strain evidence="1 2">DSM 22900</strain>
    </source>
</reference>
<accession>A0A1I1MD80</accession>
<dbReference type="AlphaFoldDB" id="A0A1I1MD80"/>
<sequence>MNFLRTELLRSKFLKDEHDVGEIRKHCKETYQRSFTSKALSAQLLRLVEEGTLLRRDKFGNGSVYLYKLATNGKRH</sequence>
<proteinExistence type="predicted"/>
<name>A0A1I1MD80_9SPHI</name>
<protein>
    <submittedName>
        <fullName evidence="1">Uncharacterized protein</fullName>
    </submittedName>
</protein>
<evidence type="ECO:0000313" key="1">
    <source>
        <dbReference type="EMBL" id="SFC83135.1"/>
    </source>
</evidence>